<dbReference type="EMBL" id="BARS01007413">
    <property type="protein sequence ID" value="GAF82779.1"/>
    <property type="molecule type" value="Genomic_DNA"/>
</dbReference>
<sequence length="96" mass="11426">MNKRNRYSPRQKLEILLTGLSSSDGIAEVCRHYGVSTVQFYQWKDRLIKSAPEIFKRKSNKQNHQEEKYKEQLRQKDRVIAILTEENLQIKKNFGT</sequence>
<dbReference type="GO" id="GO:0043565">
    <property type="term" value="F:sequence-specific DNA binding"/>
    <property type="evidence" value="ECO:0007669"/>
    <property type="project" value="InterPro"/>
</dbReference>
<reference evidence="2" key="1">
    <citation type="journal article" date="2014" name="Front. Microbiol.">
        <title>High frequency of phylogenetically diverse reductive dehalogenase-homologous genes in deep subseafloor sedimentary metagenomes.</title>
        <authorList>
            <person name="Kawai M."/>
            <person name="Futagami T."/>
            <person name="Toyoda A."/>
            <person name="Takaki Y."/>
            <person name="Nishi S."/>
            <person name="Hori S."/>
            <person name="Arai W."/>
            <person name="Tsubouchi T."/>
            <person name="Morono Y."/>
            <person name="Uchiyama I."/>
            <person name="Ito T."/>
            <person name="Fujiyama A."/>
            <person name="Inagaki F."/>
            <person name="Takami H."/>
        </authorList>
    </citation>
    <scope>NUCLEOTIDE SEQUENCE</scope>
    <source>
        <strain evidence="2">Expedition CK06-06</strain>
    </source>
</reference>
<organism evidence="2">
    <name type="scientific">marine sediment metagenome</name>
    <dbReference type="NCBI Taxonomy" id="412755"/>
    <lineage>
        <taxon>unclassified sequences</taxon>
        <taxon>metagenomes</taxon>
        <taxon>ecological metagenomes</taxon>
    </lineage>
</organism>
<dbReference type="InterPro" id="IPR036388">
    <property type="entry name" value="WH-like_DNA-bd_sf"/>
</dbReference>
<dbReference type="Gene3D" id="1.10.10.10">
    <property type="entry name" value="Winged helix-like DNA-binding domain superfamily/Winged helix DNA-binding domain"/>
    <property type="match status" value="1"/>
</dbReference>
<dbReference type="GO" id="GO:0006313">
    <property type="term" value="P:DNA transposition"/>
    <property type="evidence" value="ECO:0007669"/>
    <property type="project" value="InterPro"/>
</dbReference>
<dbReference type="InterPro" id="IPR010921">
    <property type="entry name" value="Trp_repressor/repl_initiator"/>
</dbReference>
<evidence type="ECO:0000313" key="2">
    <source>
        <dbReference type="EMBL" id="GAF82779.1"/>
    </source>
</evidence>
<dbReference type="InterPro" id="IPR002514">
    <property type="entry name" value="Transposase_8"/>
</dbReference>
<feature type="coiled-coil region" evidence="1">
    <location>
        <begin position="56"/>
        <end position="86"/>
    </location>
</feature>
<comment type="caution">
    <text evidence="2">The sequence shown here is derived from an EMBL/GenBank/DDBJ whole genome shotgun (WGS) entry which is preliminary data.</text>
</comment>
<dbReference type="Pfam" id="PF01527">
    <property type="entry name" value="HTH_Tnp_1"/>
    <property type="match status" value="1"/>
</dbReference>
<gene>
    <name evidence="2" type="ORF">S01H1_14272</name>
</gene>
<evidence type="ECO:0000256" key="1">
    <source>
        <dbReference type="SAM" id="Coils"/>
    </source>
</evidence>
<dbReference type="AlphaFoldDB" id="X0SNY5"/>
<keyword evidence="1" id="KW-0175">Coiled coil</keyword>
<protein>
    <recommendedName>
        <fullName evidence="3">Transposase</fullName>
    </recommendedName>
</protein>
<dbReference type="GO" id="GO:0004803">
    <property type="term" value="F:transposase activity"/>
    <property type="evidence" value="ECO:0007669"/>
    <property type="project" value="InterPro"/>
</dbReference>
<proteinExistence type="predicted"/>
<name>X0SNY5_9ZZZZ</name>
<evidence type="ECO:0008006" key="3">
    <source>
        <dbReference type="Google" id="ProtNLM"/>
    </source>
</evidence>
<accession>X0SNY5</accession>
<dbReference type="SUPFAM" id="SSF48295">
    <property type="entry name" value="TrpR-like"/>
    <property type="match status" value="1"/>
</dbReference>